<keyword evidence="2" id="KW-0812">Transmembrane</keyword>
<comment type="caution">
    <text evidence="3">The sequence shown here is derived from an EMBL/GenBank/DDBJ whole genome shotgun (WGS) entry which is preliminary data.</text>
</comment>
<evidence type="ECO:0000313" key="4">
    <source>
        <dbReference type="Proteomes" id="UP000623467"/>
    </source>
</evidence>
<proteinExistence type="predicted"/>
<feature type="compositionally biased region" description="Basic residues" evidence="1">
    <location>
        <begin position="307"/>
        <end position="316"/>
    </location>
</feature>
<organism evidence="3 4">
    <name type="scientific">Mycena sanguinolenta</name>
    <dbReference type="NCBI Taxonomy" id="230812"/>
    <lineage>
        <taxon>Eukaryota</taxon>
        <taxon>Fungi</taxon>
        <taxon>Dikarya</taxon>
        <taxon>Basidiomycota</taxon>
        <taxon>Agaricomycotina</taxon>
        <taxon>Agaricomycetes</taxon>
        <taxon>Agaricomycetidae</taxon>
        <taxon>Agaricales</taxon>
        <taxon>Marasmiineae</taxon>
        <taxon>Mycenaceae</taxon>
        <taxon>Mycena</taxon>
    </lineage>
</organism>
<dbReference type="EMBL" id="JACAZH010000013">
    <property type="protein sequence ID" value="KAF7351597.1"/>
    <property type="molecule type" value="Genomic_DNA"/>
</dbReference>
<keyword evidence="2" id="KW-1133">Transmembrane helix</keyword>
<evidence type="ECO:0000256" key="1">
    <source>
        <dbReference type="SAM" id="MobiDB-lite"/>
    </source>
</evidence>
<sequence>MASAGLSRRGAPADSSSSKDDDEPRSMRTLEPRDSFAGHGFGNNNARGGYGGGNGLGSSTMHAGSVFVNGSSAFDFRIAFRFLISFPRFLLSCVLSLALAWFCSVLWASRCFFFRCLPVTSGLVGRDLGVAPSSHAALFRRARRIPVRRFPLRNPCPAGYPPLSRPSPSCDGANAARVPVRLVHDPAHRNPPGIRRRDFFFTSLLWLAMRTLLRSRFGNSGVKLGQGYGGDGRFSLRFPARACCECLHIRSRGFLFFLYIRKSVPATFLAAMYRVRFLGTGAPCSVMERAGVLGRARSPERRDERLQRRHSHPHDG</sequence>
<dbReference type="AlphaFoldDB" id="A0A8H7CXA7"/>
<name>A0A8H7CXA7_9AGAR</name>
<accession>A0A8H7CXA7</accession>
<evidence type="ECO:0000256" key="2">
    <source>
        <dbReference type="SAM" id="Phobius"/>
    </source>
</evidence>
<feature type="compositionally biased region" description="Basic and acidic residues" evidence="1">
    <location>
        <begin position="297"/>
        <end position="306"/>
    </location>
</feature>
<feature type="transmembrane region" description="Helical" evidence="2">
    <location>
        <begin position="89"/>
        <end position="108"/>
    </location>
</feature>
<evidence type="ECO:0000313" key="3">
    <source>
        <dbReference type="EMBL" id="KAF7351597.1"/>
    </source>
</evidence>
<feature type="region of interest" description="Disordered" evidence="1">
    <location>
        <begin position="295"/>
        <end position="316"/>
    </location>
</feature>
<evidence type="ECO:0008006" key="5">
    <source>
        <dbReference type="Google" id="ProtNLM"/>
    </source>
</evidence>
<feature type="region of interest" description="Disordered" evidence="1">
    <location>
        <begin position="1"/>
        <end position="43"/>
    </location>
</feature>
<keyword evidence="2" id="KW-0472">Membrane</keyword>
<feature type="compositionally biased region" description="Basic and acidic residues" evidence="1">
    <location>
        <begin position="17"/>
        <end position="36"/>
    </location>
</feature>
<dbReference type="Proteomes" id="UP000623467">
    <property type="component" value="Unassembled WGS sequence"/>
</dbReference>
<protein>
    <recommendedName>
        <fullName evidence="5">Transmembrane protein</fullName>
    </recommendedName>
</protein>
<reference evidence="3" key="1">
    <citation type="submission" date="2020-05" db="EMBL/GenBank/DDBJ databases">
        <title>Mycena genomes resolve the evolution of fungal bioluminescence.</title>
        <authorList>
            <person name="Tsai I.J."/>
        </authorList>
    </citation>
    <scope>NUCLEOTIDE SEQUENCE</scope>
    <source>
        <strain evidence="3">160909Yilan</strain>
    </source>
</reference>
<gene>
    <name evidence="3" type="ORF">MSAN_01592200</name>
</gene>
<keyword evidence="4" id="KW-1185">Reference proteome</keyword>